<sequence>MQYPKEEDKDGCMQIDIIEELIREVQQEEAMTKLQAKHARYDDLDNSNHNFVMQKIVKEVQKIPIEVQKSSTNVQNFGGNIPKKVKSGYEGSSPKGGHEAMGRGDHLPHFR</sequence>
<dbReference type="EMBL" id="JASCZI010243025">
    <property type="protein sequence ID" value="MED6212544.1"/>
    <property type="molecule type" value="Genomic_DNA"/>
</dbReference>
<protein>
    <submittedName>
        <fullName evidence="2">Uncharacterized protein</fullName>
    </submittedName>
</protein>
<evidence type="ECO:0000256" key="1">
    <source>
        <dbReference type="SAM" id="MobiDB-lite"/>
    </source>
</evidence>
<dbReference type="Proteomes" id="UP001341840">
    <property type="component" value="Unassembled WGS sequence"/>
</dbReference>
<organism evidence="2 3">
    <name type="scientific">Stylosanthes scabra</name>
    <dbReference type="NCBI Taxonomy" id="79078"/>
    <lineage>
        <taxon>Eukaryota</taxon>
        <taxon>Viridiplantae</taxon>
        <taxon>Streptophyta</taxon>
        <taxon>Embryophyta</taxon>
        <taxon>Tracheophyta</taxon>
        <taxon>Spermatophyta</taxon>
        <taxon>Magnoliopsida</taxon>
        <taxon>eudicotyledons</taxon>
        <taxon>Gunneridae</taxon>
        <taxon>Pentapetalae</taxon>
        <taxon>rosids</taxon>
        <taxon>fabids</taxon>
        <taxon>Fabales</taxon>
        <taxon>Fabaceae</taxon>
        <taxon>Papilionoideae</taxon>
        <taxon>50 kb inversion clade</taxon>
        <taxon>dalbergioids sensu lato</taxon>
        <taxon>Dalbergieae</taxon>
        <taxon>Pterocarpus clade</taxon>
        <taxon>Stylosanthes</taxon>
    </lineage>
</organism>
<proteinExistence type="predicted"/>
<name>A0ABU6YRC4_9FABA</name>
<evidence type="ECO:0000313" key="3">
    <source>
        <dbReference type="Proteomes" id="UP001341840"/>
    </source>
</evidence>
<comment type="caution">
    <text evidence="2">The sequence shown here is derived from an EMBL/GenBank/DDBJ whole genome shotgun (WGS) entry which is preliminary data.</text>
</comment>
<keyword evidence="3" id="KW-1185">Reference proteome</keyword>
<evidence type="ECO:0000313" key="2">
    <source>
        <dbReference type="EMBL" id="MED6212544.1"/>
    </source>
</evidence>
<reference evidence="2 3" key="1">
    <citation type="journal article" date="2023" name="Plants (Basel)">
        <title>Bridging the Gap: Combining Genomics and Transcriptomics Approaches to Understand Stylosanthes scabra, an Orphan Legume from the Brazilian Caatinga.</title>
        <authorList>
            <person name="Ferreira-Neto J.R.C."/>
            <person name="da Silva M.D."/>
            <person name="Binneck E."/>
            <person name="de Melo N.F."/>
            <person name="da Silva R.H."/>
            <person name="de Melo A.L.T.M."/>
            <person name="Pandolfi V."/>
            <person name="Bustamante F.O."/>
            <person name="Brasileiro-Vidal A.C."/>
            <person name="Benko-Iseppon A.M."/>
        </authorList>
    </citation>
    <scope>NUCLEOTIDE SEQUENCE [LARGE SCALE GENOMIC DNA]</scope>
    <source>
        <tissue evidence="2">Leaves</tissue>
    </source>
</reference>
<feature type="region of interest" description="Disordered" evidence="1">
    <location>
        <begin position="73"/>
        <end position="111"/>
    </location>
</feature>
<accession>A0ABU6YRC4</accession>
<feature type="compositionally biased region" description="Basic and acidic residues" evidence="1">
    <location>
        <begin position="96"/>
        <end position="111"/>
    </location>
</feature>
<gene>
    <name evidence="2" type="ORF">PIB30_084428</name>
</gene>